<reference evidence="1 2" key="1">
    <citation type="submission" date="2022-03" db="EMBL/GenBank/DDBJ databases">
        <title>Pseudonocardia alaer sp. nov., a novel actinomycete isolated from reed forest soil.</title>
        <authorList>
            <person name="Wang L."/>
        </authorList>
    </citation>
    <scope>NUCLEOTIDE SEQUENCE [LARGE SCALE GENOMIC DNA]</scope>
    <source>
        <strain evidence="1 2">Y-16303</strain>
    </source>
</reference>
<gene>
    <name evidence="1" type="ORF">MMF94_37010</name>
</gene>
<dbReference type="EMBL" id="JAKXMK010000042">
    <property type="protein sequence ID" value="MCH6171324.1"/>
    <property type="molecule type" value="Genomic_DNA"/>
</dbReference>
<protein>
    <submittedName>
        <fullName evidence="1">Non-ribosomal peptide synthetase</fullName>
    </submittedName>
</protein>
<dbReference type="Gene3D" id="3.30.559.30">
    <property type="entry name" value="Nonribosomal peptide synthetase, condensation domain"/>
    <property type="match status" value="1"/>
</dbReference>
<proteinExistence type="predicted"/>
<feature type="non-terminal residue" evidence="1">
    <location>
        <position position="161"/>
    </location>
</feature>
<dbReference type="Proteomes" id="UP001299970">
    <property type="component" value="Unassembled WGS sequence"/>
</dbReference>
<comment type="caution">
    <text evidence="1">The sequence shown here is derived from an EMBL/GenBank/DDBJ whole genome shotgun (WGS) entry which is preliminary data.</text>
</comment>
<keyword evidence="2" id="KW-1185">Reference proteome</keyword>
<evidence type="ECO:0000313" key="2">
    <source>
        <dbReference type="Proteomes" id="UP001299970"/>
    </source>
</evidence>
<dbReference type="SUPFAM" id="SSF52777">
    <property type="entry name" value="CoA-dependent acyltransferases"/>
    <property type="match status" value="1"/>
</dbReference>
<sequence>MGKLTESDREFWRGVIVAGGFTAIPRWPADTAATIAEHEAPIADDLVEELRRAAEDLATPISSLLLAAHAKVLATLSGEREVVTGYVATATGRPVPCRLTTEHASWLALVREARHTESGLLAHRGFPVDDLRKELGLSEPPFETVLDPAGAGGDLAADTVL</sequence>
<accession>A0ABS9TRY6</accession>
<name>A0ABS9TRY6_9PSEU</name>
<organism evidence="1 2">
    <name type="scientific">Pseudonocardia alaniniphila</name>
    <dbReference type="NCBI Taxonomy" id="75291"/>
    <lineage>
        <taxon>Bacteria</taxon>
        <taxon>Bacillati</taxon>
        <taxon>Actinomycetota</taxon>
        <taxon>Actinomycetes</taxon>
        <taxon>Pseudonocardiales</taxon>
        <taxon>Pseudonocardiaceae</taxon>
        <taxon>Pseudonocardia</taxon>
    </lineage>
</organism>
<evidence type="ECO:0000313" key="1">
    <source>
        <dbReference type="EMBL" id="MCH6171324.1"/>
    </source>
</evidence>